<dbReference type="KEGG" id="cfus:CYFUS_007110"/>
<dbReference type="Proteomes" id="UP000217257">
    <property type="component" value="Chromosome"/>
</dbReference>
<reference evidence="1" key="1">
    <citation type="submission" date="2017-06" db="EMBL/GenBank/DDBJ databases">
        <title>Sequencing and comparative analysis of myxobacterial genomes.</title>
        <authorList>
            <person name="Rupp O."/>
            <person name="Goesmann A."/>
            <person name="Sogaard-Andersen L."/>
        </authorList>
    </citation>
    <scope>NUCLEOTIDE SEQUENCE [LARGE SCALE GENOMIC DNA]</scope>
    <source>
        <strain evidence="1">DSM 52655</strain>
    </source>
</reference>
<sequence>MRGDRITGIERVFAGTLPGGLYSGVYDADVPGRIQWSEAPELSGYKAHPMAFAECDGALHVAIKPHLNRLVDGEQPRWETAYTLPGEVTRISSGLRGLTTIPHPAPLA</sequence>
<dbReference type="AlphaFoldDB" id="A0A250JDT0"/>
<evidence type="ECO:0000313" key="1">
    <source>
        <dbReference type="EMBL" id="ATB41642.1"/>
    </source>
</evidence>
<organism evidence="1">
    <name type="scientific">Cystobacter fuscus</name>
    <dbReference type="NCBI Taxonomy" id="43"/>
    <lineage>
        <taxon>Bacteria</taxon>
        <taxon>Pseudomonadati</taxon>
        <taxon>Myxococcota</taxon>
        <taxon>Myxococcia</taxon>
        <taxon>Myxococcales</taxon>
        <taxon>Cystobacterineae</taxon>
        <taxon>Archangiaceae</taxon>
        <taxon>Cystobacter</taxon>
    </lineage>
</organism>
<gene>
    <name evidence="1" type="ORF">CYFUS_007110</name>
</gene>
<accession>A0A250JDT0</accession>
<dbReference type="EMBL" id="CP022098">
    <property type="protein sequence ID" value="ATB41642.1"/>
    <property type="molecule type" value="Genomic_DNA"/>
</dbReference>
<proteinExistence type="predicted"/>
<protein>
    <submittedName>
        <fullName evidence="1">Uncharacterized protein</fullName>
    </submittedName>
</protein>
<dbReference type="RefSeq" id="WP_157758860.1">
    <property type="nucleotide sequence ID" value="NZ_CP022098.1"/>
</dbReference>
<name>A0A250JDT0_9BACT</name>